<keyword evidence="1" id="KW-0472">Membrane</keyword>
<comment type="caution">
    <text evidence="2">The sequence shown here is derived from an EMBL/GenBank/DDBJ whole genome shotgun (WGS) entry which is preliminary data.</text>
</comment>
<evidence type="ECO:0000313" key="2">
    <source>
        <dbReference type="EMBL" id="PZT47696.1"/>
    </source>
</evidence>
<dbReference type="Proteomes" id="UP000249746">
    <property type="component" value="Unassembled WGS sequence"/>
</dbReference>
<organism evidence="2 3">
    <name type="scientific">Helicobacter valdiviensis</name>
    <dbReference type="NCBI Taxonomy" id="1458358"/>
    <lineage>
        <taxon>Bacteria</taxon>
        <taxon>Pseudomonadati</taxon>
        <taxon>Campylobacterota</taxon>
        <taxon>Epsilonproteobacteria</taxon>
        <taxon>Campylobacterales</taxon>
        <taxon>Helicobacteraceae</taxon>
        <taxon>Helicobacter</taxon>
    </lineage>
</organism>
<feature type="transmembrane region" description="Helical" evidence="1">
    <location>
        <begin position="6"/>
        <end position="27"/>
    </location>
</feature>
<sequence>MPKNTLFFLSGLSAFLSYGLIMAFLYLQFLQTQKEPKAYTNFQETTFNISLLEVKKENKNASKPKNQEKKVEKIPLAKESASRTPNVGLGVNKLFSQVETKQPLKEEVKKEQSINDIVAKKKKAPKTTQEDTLKNELEQIMSDLQMQKTMSFNTPKGEYNEFYAKVQEILSNNWNPANLKGSYEALVIVQISNLGKFTYRIKKYSNNADFDRVLQEFLDIMLNTQFPKYEGGSFTNIEVTFKTKE</sequence>
<evidence type="ECO:0000313" key="3">
    <source>
        <dbReference type="Proteomes" id="UP000249746"/>
    </source>
</evidence>
<keyword evidence="1" id="KW-1133">Transmembrane helix</keyword>
<evidence type="ECO:0000256" key="1">
    <source>
        <dbReference type="SAM" id="Phobius"/>
    </source>
</evidence>
<accession>A0A2W6NJY8</accession>
<dbReference type="EMBL" id="NBIU01000024">
    <property type="protein sequence ID" value="PZT47696.1"/>
    <property type="molecule type" value="Genomic_DNA"/>
</dbReference>
<keyword evidence="3" id="KW-1185">Reference proteome</keyword>
<proteinExistence type="predicted"/>
<dbReference type="OrthoDB" id="5372757at2"/>
<keyword evidence="1" id="KW-0812">Transmembrane</keyword>
<reference evidence="2 3" key="1">
    <citation type="submission" date="2017-03" db="EMBL/GenBank/DDBJ databases">
        <title>Genomic and clinical evidence uncovers the enterohepatic species Helicobacter valdiviensis as a potential human intestinal pathogen.</title>
        <authorList>
            <person name="Fresia P."/>
            <person name="Jara R."/>
            <person name="Sierra R."/>
            <person name="Ferres I."/>
            <person name="Greif G."/>
            <person name="Iraola G."/>
            <person name="Collado L."/>
        </authorList>
    </citation>
    <scope>NUCLEOTIDE SEQUENCE [LARGE SCALE GENOMIC DNA]</scope>
    <source>
        <strain evidence="2 3">WBE14</strain>
    </source>
</reference>
<gene>
    <name evidence="2" type="ORF">B6S12_07845</name>
</gene>
<protein>
    <recommendedName>
        <fullName evidence="4">TonB C-terminal domain-containing protein</fullName>
    </recommendedName>
</protein>
<evidence type="ECO:0008006" key="4">
    <source>
        <dbReference type="Google" id="ProtNLM"/>
    </source>
</evidence>
<dbReference type="AlphaFoldDB" id="A0A2W6NJY8"/>
<name>A0A2W6NJY8_9HELI</name>
<dbReference type="Pfam" id="PF13103">
    <property type="entry name" value="TonB_2"/>
    <property type="match status" value="1"/>
</dbReference>